<evidence type="ECO:0000256" key="4">
    <source>
        <dbReference type="ARBA" id="ARBA00022771"/>
    </source>
</evidence>
<evidence type="ECO:0000256" key="12">
    <source>
        <dbReference type="PROSITE-ProRule" id="PRU00309"/>
    </source>
</evidence>
<evidence type="ECO:0000256" key="3">
    <source>
        <dbReference type="ARBA" id="ARBA00022723"/>
    </source>
</evidence>
<keyword evidence="7" id="KW-0175">Coiled coil</keyword>
<evidence type="ECO:0000256" key="2">
    <source>
        <dbReference type="ARBA" id="ARBA00006177"/>
    </source>
</evidence>
<dbReference type="SUPFAM" id="SSF57716">
    <property type="entry name" value="Glucocorticoid receptor-like (DNA-binding domain)"/>
    <property type="match status" value="1"/>
</dbReference>
<comment type="caution">
    <text evidence="14">The sequence shown here is derived from an EMBL/GenBank/DDBJ whole genome shotgun (WGS) entry which is preliminary data.</text>
</comment>
<evidence type="ECO:0000313" key="14">
    <source>
        <dbReference type="EMBL" id="KAF0767742.1"/>
    </source>
</evidence>
<gene>
    <name evidence="14" type="ORF">FWK35_00009580</name>
</gene>
<protein>
    <submittedName>
        <fullName evidence="14">THAP domain-containing protein 2-like</fullName>
    </submittedName>
</protein>
<keyword evidence="8 12" id="KW-0238">DNA-binding</keyword>
<dbReference type="GO" id="GO:0005654">
    <property type="term" value="C:nucleoplasm"/>
    <property type="evidence" value="ECO:0007669"/>
    <property type="project" value="UniProtKB-SubCell"/>
</dbReference>
<dbReference type="PANTHER" id="PTHR46600:SF1">
    <property type="entry name" value="THAP DOMAIN-CONTAINING PROTEIN 1"/>
    <property type="match status" value="1"/>
</dbReference>
<dbReference type="EMBL" id="VUJU01000904">
    <property type="protein sequence ID" value="KAF0767742.1"/>
    <property type="molecule type" value="Genomic_DNA"/>
</dbReference>
<keyword evidence="10" id="KW-0539">Nucleus</keyword>
<dbReference type="GO" id="GO:0008270">
    <property type="term" value="F:zinc ion binding"/>
    <property type="evidence" value="ECO:0007669"/>
    <property type="project" value="UniProtKB-KW"/>
</dbReference>
<sequence>MPMSCCSKSQQPGKIAIFWISSDKAKKQMWVKAMKRENFIPTRYSKVCSKHFTNNDFYQGYFRKLLKETSVPSIFNKSDPVSKRKLKYGDHTYTKLIDQTTVNILTFNEDSLFSLKWKYKKNEQVLENEEQNVLYYKAGYVIKKILPLLNCKNYIKAVSDASYVQENSYCFQI</sequence>
<evidence type="ECO:0000313" key="15">
    <source>
        <dbReference type="Proteomes" id="UP000478052"/>
    </source>
</evidence>
<dbReference type="Pfam" id="PF05485">
    <property type="entry name" value="THAP"/>
    <property type="match status" value="1"/>
</dbReference>
<evidence type="ECO:0000256" key="5">
    <source>
        <dbReference type="ARBA" id="ARBA00022833"/>
    </source>
</evidence>
<comment type="similarity">
    <text evidence="2">Belongs to the THAP1 family.</text>
</comment>
<keyword evidence="4 12" id="KW-0863">Zinc-finger</keyword>
<keyword evidence="6" id="KW-0805">Transcription regulation</keyword>
<comment type="subcellular location">
    <subcellularLocation>
        <location evidence="1">Nucleus</location>
        <location evidence="1">Nucleoplasm</location>
    </subcellularLocation>
</comment>
<evidence type="ECO:0000256" key="7">
    <source>
        <dbReference type="ARBA" id="ARBA00023054"/>
    </source>
</evidence>
<dbReference type="PANTHER" id="PTHR46600">
    <property type="entry name" value="THAP DOMAIN-CONTAINING"/>
    <property type="match status" value="1"/>
</dbReference>
<keyword evidence="3" id="KW-0479">Metal-binding</keyword>
<dbReference type="Gene3D" id="6.20.210.20">
    <property type="entry name" value="THAP domain"/>
    <property type="match status" value="1"/>
</dbReference>
<name>A0A6G0ZAN9_APHCR</name>
<feature type="domain" description="THAP-type" evidence="13">
    <location>
        <begin position="1"/>
        <end position="75"/>
    </location>
</feature>
<dbReference type="InterPro" id="IPR038441">
    <property type="entry name" value="THAP_Znf_sf"/>
</dbReference>
<evidence type="ECO:0000256" key="6">
    <source>
        <dbReference type="ARBA" id="ARBA00023015"/>
    </source>
</evidence>
<evidence type="ECO:0000256" key="10">
    <source>
        <dbReference type="ARBA" id="ARBA00023242"/>
    </source>
</evidence>
<evidence type="ECO:0000259" key="13">
    <source>
        <dbReference type="PROSITE" id="PS50950"/>
    </source>
</evidence>
<evidence type="ECO:0000256" key="8">
    <source>
        <dbReference type="ARBA" id="ARBA00023125"/>
    </source>
</evidence>
<dbReference type="GO" id="GO:0043565">
    <property type="term" value="F:sequence-specific DNA binding"/>
    <property type="evidence" value="ECO:0007669"/>
    <property type="project" value="InterPro"/>
</dbReference>
<accession>A0A6G0ZAN9</accession>
<dbReference type="AlphaFoldDB" id="A0A6G0ZAN9"/>
<evidence type="ECO:0000256" key="11">
    <source>
        <dbReference type="ARBA" id="ARBA00023306"/>
    </source>
</evidence>
<proteinExistence type="inferred from homology"/>
<dbReference type="Proteomes" id="UP000478052">
    <property type="component" value="Unassembled WGS sequence"/>
</dbReference>
<reference evidence="14 15" key="1">
    <citation type="submission" date="2019-08" db="EMBL/GenBank/DDBJ databases">
        <title>Whole genome of Aphis craccivora.</title>
        <authorList>
            <person name="Voronova N.V."/>
            <person name="Shulinski R.S."/>
            <person name="Bandarenka Y.V."/>
            <person name="Zhorov D.G."/>
            <person name="Warner D."/>
        </authorList>
    </citation>
    <scope>NUCLEOTIDE SEQUENCE [LARGE SCALE GENOMIC DNA]</scope>
    <source>
        <strain evidence="14">180601</strain>
        <tissue evidence="14">Whole Body</tissue>
    </source>
</reference>
<evidence type="ECO:0000256" key="1">
    <source>
        <dbReference type="ARBA" id="ARBA00004642"/>
    </source>
</evidence>
<organism evidence="14 15">
    <name type="scientific">Aphis craccivora</name>
    <name type="common">Cowpea aphid</name>
    <dbReference type="NCBI Taxonomy" id="307492"/>
    <lineage>
        <taxon>Eukaryota</taxon>
        <taxon>Metazoa</taxon>
        <taxon>Ecdysozoa</taxon>
        <taxon>Arthropoda</taxon>
        <taxon>Hexapoda</taxon>
        <taxon>Insecta</taxon>
        <taxon>Pterygota</taxon>
        <taxon>Neoptera</taxon>
        <taxon>Paraneoptera</taxon>
        <taxon>Hemiptera</taxon>
        <taxon>Sternorrhyncha</taxon>
        <taxon>Aphidomorpha</taxon>
        <taxon>Aphidoidea</taxon>
        <taxon>Aphididae</taxon>
        <taxon>Aphidini</taxon>
        <taxon>Aphis</taxon>
        <taxon>Aphis</taxon>
    </lineage>
</organism>
<dbReference type="InterPro" id="IPR026516">
    <property type="entry name" value="THAP1/10"/>
</dbReference>
<dbReference type="SMART" id="SM00980">
    <property type="entry name" value="THAP"/>
    <property type="match status" value="1"/>
</dbReference>
<keyword evidence="5" id="KW-0862">Zinc</keyword>
<keyword evidence="15" id="KW-1185">Reference proteome</keyword>
<keyword evidence="9" id="KW-0804">Transcription</keyword>
<keyword evidence="11" id="KW-0131">Cell cycle</keyword>
<dbReference type="PROSITE" id="PS50950">
    <property type="entry name" value="ZF_THAP"/>
    <property type="match status" value="1"/>
</dbReference>
<evidence type="ECO:0000256" key="9">
    <source>
        <dbReference type="ARBA" id="ARBA00023163"/>
    </source>
</evidence>
<dbReference type="InterPro" id="IPR006612">
    <property type="entry name" value="THAP_Znf"/>
</dbReference>
<dbReference type="OrthoDB" id="7312725at2759"/>